<evidence type="ECO:0000313" key="5">
    <source>
        <dbReference type="Proteomes" id="UP000594263"/>
    </source>
</evidence>
<dbReference type="InterPro" id="IPR052035">
    <property type="entry name" value="ZnF_BED_domain_contain"/>
</dbReference>
<dbReference type="GO" id="GO:0003677">
    <property type="term" value="F:DNA binding"/>
    <property type="evidence" value="ECO:0007669"/>
    <property type="project" value="UniProtKB-KW"/>
</dbReference>
<keyword evidence="1" id="KW-0238">DNA-binding</keyword>
<evidence type="ECO:0000313" key="4">
    <source>
        <dbReference type="EnsemblPlants" id="Kaladp0039s0663.1.v1.1.CDS.1"/>
    </source>
</evidence>
<evidence type="ECO:0000256" key="1">
    <source>
        <dbReference type="ARBA" id="ARBA00023125"/>
    </source>
</evidence>
<accession>A0A7N0TLK5</accession>
<keyword evidence="5" id="KW-1185">Reference proteome</keyword>
<dbReference type="AlphaFoldDB" id="A0A7N0TLK5"/>
<dbReference type="InterPro" id="IPR012337">
    <property type="entry name" value="RNaseH-like_sf"/>
</dbReference>
<dbReference type="PANTHER" id="PTHR46481">
    <property type="entry name" value="ZINC FINGER BED DOMAIN-CONTAINING PROTEIN 4"/>
    <property type="match status" value="1"/>
</dbReference>
<protein>
    <recommendedName>
        <fullName evidence="6">Transposase</fullName>
    </recommendedName>
</protein>
<dbReference type="Gramene" id="Kaladp0039s0663.1.v1.1">
    <property type="protein sequence ID" value="Kaladp0039s0663.1.v1.1.CDS.1"/>
    <property type="gene ID" value="Kaladp0039s0663.v1.1"/>
</dbReference>
<dbReference type="OMA" id="SPWIGIK"/>
<dbReference type="SUPFAM" id="SSF53098">
    <property type="entry name" value="Ribonuclease H-like"/>
    <property type="match status" value="1"/>
</dbReference>
<proteinExistence type="predicted"/>
<organism evidence="4 5">
    <name type="scientific">Kalanchoe fedtschenkoi</name>
    <name type="common">Lavender scallops</name>
    <name type="synonym">South American air plant</name>
    <dbReference type="NCBI Taxonomy" id="63787"/>
    <lineage>
        <taxon>Eukaryota</taxon>
        <taxon>Viridiplantae</taxon>
        <taxon>Streptophyta</taxon>
        <taxon>Embryophyta</taxon>
        <taxon>Tracheophyta</taxon>
        <taxon>Spermatophyta</taxon>
        <taxon>Magnoliopsida</taxon>
        <taxon>eudicotyledons</taxon>
        <taxon>Gunneridae</taxon>
        <taxon>Pentapetalae</taxon>
        <taxon>Saxifragales</taxon>
        <taxon>Crassulaceae</taxon>
        <taxon>Kalanchoe</taxon>
    </lineage>
</organism>
<dbReference type="InterPro" id="IPR008906">
    <property type="entry name" value="HATC_C_dom"/>
</dbReference>
<reference evidence="4" key="1">
    <citation type="submission" date="2021-01" db="UniProtKB">
        <authorList>
            <consortium name="EnsemblPlants"/>
        </authorList>
    </citation>
    <scope>IDENTIFICATION</scope>
</reference>
<evidence type="ECO:0008006" key="6">
    <source>
        <dbReference type="Google" id="ProtNLM"/>
    </source>
</evidence>
<sequence length="606" mass="69538">MEYIEDRQLRAECKFCDKTFAADATVNGSKNVKLHYEKCDKNPANEDSGKGKGKQTQLVFEPAIGDEGDKLKNWVFDFNEVREALTHMIIVDELPFRFVEKPGFQNLMHVMNPRFHIPSRFTIGRDCYEIYLKEKVYLKELIAKSCQRISITTDTWTSIRTVNFMCVTAHFIDHEWKLQKRILNFCPIGSHKGEDIGKAVEVCLEYWGVDDRLFTVTVDNASSNDVACGYLRKMIQRSVSGCISNGKYVHLRCIAHIVNLIAWDGMGVHVKCIDRVRSAVKHVNNSATRLARFNETAEKLKIGSKASLSLDVPTRWNSTYIMLDTAIKFRRVFGYVKLPDGPDVKDSEKPPIDSDWDKISLLVSFLKELYRLTCRISGTLYVTSNKGFFEIASTHNLLRQWERSNDSEFQSMAKAMKAKYDKYWGDVNKMNLYIYMAALLDPQCKLFGVDVALKDMYEQRVAQDIAEKVKDFAYDMFDEYRQLYSSQTGQNSDTLTTQHVRDDDGEETSLDYFRALQDKVKRLKGTASGTRTEFERYLNEQTGEDEGKDVLLWWKLNEPRFPVVARMARDILAMPLSTVASESAFSAGGRIGHQYSSPPPPMFQGY</sequence>
<feature type="domain" description="hAT-like transposase RNase-H fold" evidence="3">
    <location>
        <begin position="377"/>
        <end position="480"/>
    </location>
</feature>
<name>A0A7N0TLK5_KALFE</name>
<dbReference type="PANTHER" id="PTHR46481:SF7">
    <property type="entry name" value="ZINC FINGER BED DOMAIN-CONTAINING PROTEIN RICESLEEPER 2-LIKE"/>
    <property type="match status" value="1"/>
</dbReference>
<dbReference type="Proteomes" id="UP000594263">
    <property type="component" value="Unplaced"/>
</dbReference>
<evidence type="ECO:0000259" key="2">
    <source>
        <dbReference type="Pfam" id="PF05699"/>
    </source>
</evidence>
<feature type="domain" description="HAT C-terminal dimerisation" evidence="2">
    <location>
        <begin position="533"/>
        <end position="593"/>
    </location>
</feature>
<evidence type="ECO:0000259" key="3">
    <source>
        <dbReference type="Pfam" id="PF14372"/>
    </source>
</evidence>
<dbReference type="Pfam" id="PF14372">
    <property type="entry name" value="hAT-like_RNase-H"/>
    <property type="match status" value="1"/>
</dbReference>
<dbReference type="GO" id="GO:0046983">
    <property type="term" value="F:protein dimerization activity"/>
    <property type="evidence" value="ECO:0007669"/>
    <property type="project" value="InterPro"/>
</dbReference>
<dbReference type="EnsemblPlants" id="Kaladp0039s0663.1.v1.1">
    <property type="protein sequence ID" value="Kaladp0039s0663.1.v1.1.CDS.1"/>
    <property type="gene ID" value="Kaladp0039s0663.v1.1"/>
</dbReference>
<dbReference type="Pfam" id="PF05699">
    <property type="entry name" value="Dimer_Tnp_hAT"/>
    <property type="match status" value="1"/>
</dbReference>
<dbReference type="InterPro" id="IPR025525">
    <property type="entry name" value="hAT-like_transposase_RNase-H"/>
</dbReference>
<dbReference type="SUPFAM" id="SSF140996">
    <property type="entry name" value="Hermes dimerisation domain"/>
    <property type="match status" value="1"/>
</dbReference>